<dbReference type="Gene3D" id="2.130.10.10">
    <property type="entry name" value="YVTN repeat-like/Quinoprotein amine dehydrogenase"/>
    <property type="match status" value="1"/>
</dbReference>
<comment type="caution">
    <text evidence="7">The sequence shown here is derived from an EMBL/GenBank/DDBJ whole genome shotgun (WGS) entry which is preliminary data.</text>
</comment>
<feature type="repeat" description="WD" evidence="5">
    <location>
        <begin position="230"/>
        <end position="271"/>
    </location>
</feature>
<evidence type="ECO:0000256" key="5">
    <source>
        <dbReference type="PROSITE-ProRule" id="PRU00221"/>
    </source>
</evidence>
<reference evidence="7 8" key="1">
    <citation type="journal article" date="2014" name="Genome Biol. Evol.">
        <title>The secreted proteins of Achlya hypogyna and Thraustotheca clavata identify the ancestral oomycete secretome and reveal gene acquisitions by horizontal gene transfer.</title>
        <authorList>
            <person name="Misner I."/>
            <person name="Blouin N."/>
            <person name="Leonard G."/>
            <person name="Richards T.A."/>
            <person name="Lane C.E."/>
        </authorList>
    </citation>
    <scope>NUCLEOTIDE SEQUENCE [LARGE SCALE GENOMIC DNA]</scope>
    <source>
        <strain evidence="7 8">ATCC 48635</strain>
    </source>
</reference>
<dbReference type="SMART" id="SM00320">
    <property type="entry name" value="WD40"/>
    <property type="match status" value="7"/>
</dbReference>
<feature type="compositionally biased region" description="Low complexity" evidence="6">
    <location>
        <begin position="1"/>
        <end position="21"/>
    </location>
</feature>
<dbReference type="STRING" id="1202772.A0A1V9ZDQ2"/>
<feature type="repeat" description="WD" evidence="5">
    <location>
        <begin position="134"/>
        <end position="175"/>
    </location>
</feature>
<dbReference type="PRINTS" id="PR00320">
    <property type="entry name" value="GPROTEINBRPT"/>
</dbReference>
<keyword evidence="3" id="KW-0677">Repeat</keyword>
<evidence type="ECO:0000256" key="2">
    <source>
        <dbReference type="ARBA" id="ARBA00022574"/>
    </source>
</evidence>
<evidence type="ECO:0000256" key="3">
    <source>
        <dbReference type="ARBA" id="ARBA00022737"/>
    </source>
</evidence>
<evidence type="ECO:0000313" key="8">
    <source>
        <dbReference type="Proteomes" id="UP000243579"/>
    </source>
</evidence>
<accession>A0A1V9ZDQ2</accession>
<dbReference type="Proteomes" id="UP000243579">
    <property type="component" value="Unassembled WGS sequence"/>
</dbReference>
<keyword evidence="2 5" id="KW-0853">WD repeat</keyword>
<dbReference type="SUPFAM" id="SSF50978">
    <property type="entry name" value="WD40 repeat-like"/>
    <property type="match status" value="1"/>
</dbReference>
<dbReference type="InterPro" id="IPR001680">
    <property type="entry name" value="WD40_rpt"/>
</dbReference>
<evidence type="ECO:0000256" key="4">
    <source>
        <dbReference type="ARBA" id="ARBA00023242"/>
    </source>
</evidence>
<dbReference type="PROSITE" id="PS50082">
    <property type="entry name" value="WD_REPEATS_2"/>
    <property type="match status" value="5"/>
</dbReference>
<dbReference type="InterPro" id="IPR019775">
    <property type="entry name" value="WD40_repeat_CS"/>
</dbReference>
<dbReference type="InterPro" id="IPR036322">
    <property type="entry name" value="WD40_repeat_dom_sf"/>
</dbReference>
<proteinExistence type="predicted"/>
<comment type="subcellular location">
    <subcellularLocation>
        <location evidence="1">Nucleus</location>
    </subcellularLocation>
</comment>
<dbReference type="AlphaFoldDB" id="A0A1V9ZDQ2"/>
<dbReference type="InterPro" id="IPR039241">
    <property type="entry name" value="Rrp9-like"/>
</dbReference>
<sequence>MKRAGMNAKKGGAKAKGQPAAKKAKVNDAAFDWGENNIASDAEDSEDEASAPAEDEEDPYANETADETRVRLAKAYLGKLKDTMEEDDDTDGEPDARVSSQLDRDVMEASGKLFKKIAEKFLEFEFDEESSKYLQGHKTTVTAVCASEDGKSIYSAAKDGSLFKWSLSADGITKARMELPKADETKKLADHKKTVLAVAVSSDGKFVASGGVDKLLHVWDAETSAHLESFSGHRDAISCLAFRKKSHMLFSGSFDRTVKHWNLTEMGYVETLFGHQNEITGIDSLQKDRVVTVGRDASVRLWKIPEETQLVFHGTGSIDCIAMVTDEYYVTGDDLGNVSLWFNGKKKAAHVYHGAHGTKWVSAVAALPRTDLVATGSSDGFVRLWRANLQARKLEPVACIPVAGFVNSLSFPKDGRYLVAGVGKEHRLGRWEVQKQAKNGVVIIALPSIDEED</sequence>
<keyword evidence="8" id="KW-1185">Reference proteome</keyword>
<gene>
    <name evidence="7" type="ORF">ACHHYP_17023</name>
</gene>
<dbReference type="PROSITE" id="PS00678">
    <property type="entry name" value="WD_REPEATS_1"/>
    <property type="match status" value="1"/>
</dbReference>
<name>A0A1V9ZDQ2_ACHHY</name>
<feature type="repeat" description="WD" evidence="5">
    <location>
        <begin position="272"/>
        <end position="312"/>
    </location>
</feature>
<keyword evidence="4" id="KW-0539">Nucleus</keyword>
<organism evidence="7 8">
    <name type="scientific">Achlya hypogyna</name>
    <name type="common">Oomycete</name>
    <name type="synonym">Protoachlya hypogyna</name>
    <dbReference type="NCBI Taxonomy" id="1202772"/>
    <lineage>
        <taxon>Eukaryota</taxon>
        <taxon>Sar</taxon>
        <taxon>Stramenopiles</taxon>
        <taxon>Oomycota</taxon>
        <taxon>Saprolegniomycetes</taxon>
        <taxon>Saprolegniales</taxon>
        <taxon>Achlyaceae</taxon>
        <taxon>Achlya</taxon>
    </lineage>
</organism>
<dbReference type="InterPro" id="IPR020472">
    <property type="entry name" value="WD40_PAC1"/>
</dbReference>
<dbReference type="GO" id="GO:0032040">
    <property type="term" value="C:small-subunit processome"/>
    <property type="evidence" value="ECO:0007669"/>
    <property type="project" value="TreeGrafter"/>
</dbReference>
<dbReference type="EMBL" id="JNBR01000154">
    <property type="protein sequence ID" value="OQR96109.1"/>
    <property type="molecule type" value="Genomic_DNA"/>
</dbReference>
<dbReference type="PROSITE" id="PS50294">
    <property type="entry name" value="WD_REPEATS_REGION"/>
    <property type="match status" value="3"/>
</dbReference>
<dbReference type="InterPro" id="IPR015943">
    <property type="entry name" value="WD40/YVTN_repeat-like_dom_sf"/>
</dbReference>
<dbReference type="Pfam" id="PF00400">
    <property type="entry name" value="WD40"/>
    <property type="match status" value="5"/>
</dbReference>
<feature type="compositionally biased region" description="Acidic residues" evidence="6">
    <location>
        <begin position="41"/>
        <end position="60"/>
    </location>
</feature>
<evidence type="ECO:0000256" key="1">
    <source>
        <dbReference type="ARBA" id="ARBA00004123"/>
    </source>
</evidence>
<feature type="repeat" description="WD" evidence="5">
    <location>
        <begin position="188"/>
        <end position="229"/>
    </location>
</feature>
<protein>
    <submittedName>
        <fullName evidence="7">U3 small nucleolar RNA-interacting protein</fullName>
    </submittedName>
</protein>
<feature type="region of interest" description="Disordered" evidence="6">
    <location>
        <begin position="82"/>
        <end position="103"/>
    </location>
</feature>
<dbReference type="PANTHER" id="PTHR19865">
    <property type="entry name" value="U3 SMALL NUCLEOLAR RNA INTERACTING PROTEIN 2"/>
    <property type="match status" value="1"/>
</dbReference>
<evidence type="ECO:0000256" key="6">
    <source>
        <dbReference type="SAM" id="MobiDB-lite"/>
    </source>
</evidence>
<dbReference type="CDD" id="cd00200">
    <property type="entry name" value="WD40"/>
    <property type="match status" value="1"/>
</dbReference>
<dbReference type="PANTHER" id="PTHR19865:SF0">
    <property type="entry name" value="U3 SMALL NUCLEOLAR RNA-INTERACTING PROTEIN 2"/>
    <property type="match status" value="1"/>
</dbReference>
<dbReference type="GO" id="GO:0034511">
    <property type="term" value="F:U3 snoRNA binding"/>
    <property type="evidence" value="ECO:0007669"/>
    <property type="project" value="InterPro"/>
</dbReference>
<dbReference type="OrthoDB" id="189968at2759"/>
<dbReference type="FunFam" id="2.130.10.10:FF:000509">
    <property type="entry name" value="U3 small nucleolar RNA-interacting protein"/>
    <property type="match status" value="1"/>
</dbReference>
<feature type="repeat" description="WD" evidence="5">
    <location>
        <begin position="361"/>
        <end position="385"/>
    </location>
</feature>
<evidence type="ECO:0000313" key="7">
    <source>
        <dbReference type="EMBL" id="OQR96109.1"/>
    </source>
</evidence>
<feature type="compositionally biased region" description="Acidic residues" evidence="6">
    <location>
        <begin position="84"/>
        <end position="93"/>
    </location>
</feature>
<feature type="region of interest" description="Disordered" evidence="6">
    <location>
        <begin position="1"/>
        <end position="69"/>
    </location>
</feature>